<dbReference type="GO" id="GO:0016036">
    <property type="term" value="P:cellular response to phosphate starvation"/>
    <property type="evidence" value="ECO:0007669"/>
    <property type="project" value="TreeGrafter"/>
</dbReference>
<dbReference type="SUPFAM" id="SSF55874">
    <property type="entry name" value="ATPase domain of HSP90 chaperone/DNA topoisomerase II/histidine kinase"/>
    <property type="match status" value="1"/>
</dbReference>
<dbReference type="GO" id="GO:0005524">
    <property type="term" value="F:ATP binding"/>
    <property type="evidence" value="ECO:0007669"/>
    <property type="project" value="UniProtKB-KW"/>
</dbReference>
<feature type="coiled-coil region" evidence="12">
    <location>
        <begin position="92"/>
        <end position="129"/>
    </location>
</feature>
<dbReference type="Gene3D" id="3.30.565.10">
    <property type="entry name" value="Histidine kinase-like ATPase, C-terminal domain"/>
    <property type="match status" value="1"/>
</dbReference>
<evidence type="ECO:0000259" key="14">
    <source>
        <dbReference type="PROSITE" id="PS50109"/>
    </source>
</evidence>
<dbReference type="SUPFAM" id="SSF47384">
    <property type="entry name" value="Homodimeric domain of signal transducing histidine kinase"/>
    <property type="match status" value="1"/>
</dbReference>
<dbReference type="EMBL" id="JAPDHZ010000004">
    <property type="protein sequence ID" value="MDG0793623.1"/>
    <property type="molecule type" value="Genomic_DNA"/>
</dbReference>
<dbReference type="SUPFAM" id="SSF158472">
    <property type="entry name" value="HAMP domain-like"/>
    <property type="match status" value="1"/>
</dbReference>
<dbReference type="EC" id="2.7.13.3" evidence="3"/>
<dbReference type="InterPro" id="IPR036890">
    <property type="entry name" value="HATPase_C_sf"/>
</dbReference>
<dbReference type="SMART" id="SM00388">
    <property type="entry name" value="HisKA"/>
    <property type="match status" value="1"/>
</dbReference>
<dbReference type="InterPro" id="IPR036097">
    <property type="entry name" value="HisK_dim/P_sf"/>
</dbReference>
<dbReference type="SMART" id="SM00387">
    <property type="entry name" value="HATPase_c"/>
    <property type="match status" value="1"/>
</dbReference>
<gene>
    <name evidence="16" type="ORF">OMP38_24430</name>
</gene>
<dbReference type="PROSITE" id="PS50885">
    <property type="entry name" value="HAMP"/>
    <property type="match status" value="1"/>
</dbReference>
<comment type="caution">
    <text evidence="16">The sequence shown here is derived from an EMBL/GenBank/DDBJ whole genome shotgun (WGS) entry which is preliminary data.</text>
</comment>
<feature type="domain" description="Histidine kinase" evidence="14">
    <location>
        <begin position="136"/>
        <end position="352"/>
    </location>
</feature>
<feature type="transmembrane region" description="Helical" evidence="13">
    <location>
        <begin position="34"/>
        <end position="53"/>
    </location>
</feature>
<sequence>MLQPFVPGSGDARYLFAMTSLQPVGEAVDMLKRYIAYLAPVVLVIGLVLSWVYSRMVSRPLVRLTRSATRLSELDFAGQEEIRSKDEFGELSRRMTAMSRNLEAALAELRQANVRLKQDVEEKERSERLRKELVANISHELKTPLGIVKGFAEGLQDGVAADKRERYLSLIVTETDRMNALIMDMLELSRYEVRAVQLHPEAISLTSLIQKALRSFSGQLEEKGLRLEANAIGEAWQVDADSKRIEQVLMNLLSNSIRHAAEGGKLAIEVTRPSQGKVRTTIENEGPPIAQADLERIWEQFYRIERSRDRKSGGTGLGLAIVKHILTLHGSDFGVRNTAQGVAFYFTLNEIGGDTNDEP</sequence>
<evidence type="ECO:0000256" key="6">
    <source>
        <dbReference type="ARBA" id="ARBA00022679"/>
    </source>
</evidence>
<dbReference type="CDD" id="cd06225">
    <property type="entry name" value="HAMP"/>
    <property type="match status" value="1"/>
</dbReference>
<keyword evidence="12" id="KW-0175">Coiled coil</keyword>
<keyword evidence="5" id="KW-0597">Phosphoprotein</keyword>
<dbReference type="GO" id="GO:0004721">
    <property type="term" value="F:phosphoprotein phosphatase activity"/>
    <property type="evidence" value="ECO:0007669"/>
    <property type="project" value="TreeGrafter"/>
</dbReference>
<keyword evidence="8" id="KW-0418">Kinase</keyword>
<evidence type="ECO:0000256" key="2">
    <source>
        <dbReference type="ARBA" id="ARBA00004651"/>
    </source>
</evidence>
<evidence type="ECO:0000256" key="10">
    <source>
        <dbReference type="ARBA" id="ARBA00023012"/>
    </source>
</evidence>
<comment type="catalytic activity">
    <reaction evidence="1">
        <text>ATP + protein L-histidine = ADP + protein N-phospho-L-histidine.</text>
        <dbReference type="EC" id="2.7.13.3"/>
    </reaction>
</comment>
<dbReference type="Proteomes" id="UP001153387">
    <property type="component" value="Unassembled WGS sequence"/>
</dbReference>
<dbReference type="CDD" id="cd00082">
    <property type="entry name" value="HisKA"/>
    <property type="match status" value="1"/>
</dbReference>
<dbReference type="Gene3D" id="6.10.340.10">
    <property type="match status" value="1"/>
</dbReference>
<dbReference type="InterPro" id="IPR003660">
    <property type="entry name" value="HAMP_dom"/>
</dbReference>
<evidence type="ECO:0000256" key="4">
    <source>
        <dbReference type="ARBA" id="ARBA00022475"/>
    </source>
</evidence>
<dbReference type="Pfam" id="PF00512">
    <property type="entry name" value="HisKA"/>
    <property type="match status" value="1"/>
</dbReference>
<protein>
    <recommendedName>
        <fullName evidence="3">histidine kinase</fullName>
        <ecNumber evidence="3">2.7.13.3</ecNumber>
    </recommendedName>
</protein>
<evidence type="ECO:0000259" key="15">
    <source>
        <dbReference type="PROSITE" id="PS50885"/>
    </source>
</evidence>
<dbReference type="GO" id="GO:0000155">
    <property type="term" value="F:phosphorelay sensor kinase activity"/>
    <property type="evidence" value="ECO:0007669"/>
    <property type="project" value="InterPro"/>
</dbReference>
<dbReference type="GO" id="GO:0005886">
    <property type="term" value="C:plasma membrane"/>
    <property type="evidence" value="ECO:0007669"/>
    <property type="project" value="UniProtKB-SubCell"/>
</dbReference>
<feature type="domain" description="HAMP" evidence="15">
    <location>
        <begin position="55"/>
        <end position="107"/>
    </location>
</feature>
<dbReference type="PANTHER" id="PTHR45453">
    <property type="entry name" value="PHOSPHATE REGULON SENSOR PROTEIN PHOR"/>
    <property type="match status" value="1"/>
</dbReference>
<dbReference type="PROSITE" id="PS50109">
    <property type="entry name" value="HIS_KIN"/>
    <property type="match status" value="1"/>
</dbReference>
<dbReference type="FunFam" id="3.30.565.10:FF:000006">
    <property type="entry name" value="Sensor histidine kinase WalK"/>
    <property type="match status" value="1"/>
</dbReference>
<proteinExistence type="predicted"/>
<keyword evidence="7" id="KW-0547">Nucleotide-binding</keyword>
<keyword evidence="17" id="KW-1185">Reference proteome</keyword>
<evidence type="ECO:0000256" key="1">
    <source>
        <dbReference type="ARBA" id="ARBA00000085"/>
    </source>
</evidence>
<comment type="subcellular location">
    <subcellularLocation>
        <location evidence="2">Cell membrane</location>
        <topology evidence="2">Multi-pass membrane protein</topology>
    </subcellularLocation>
</comment>
<keyword evidence="10" id="KW-0902">Two-component regulatory system</keyword>
<evidence type="ECO:0000256" key="7">
    <source>
        <dbReference type="ARBA" id="ARBA00022741"/>
    </source>
</evidence>
<dbReference type="AlphaFoldDB" id="A0A9X4QP80"/>
<evidence type="ECO:0000256" key="9">
    <source>
        <dbReference type="ARBA" id="ARBA00022840"/>
    </source>
</evidence>
<keyword evidence="13" id="KW-1133">Transmembrane helix</keyword>
<keyword evidence="9 16" id="KW-0067">ATP-binding</keyword>
<name>A0A9X4QP80_9BACL</name>
<reference evidence="16 17" key="1">
    <citation type="submission" date="2022-10" db="EMBL/GenBank/DDBJ databases">
        <title>Comparative genomic analysis of Cohnella hashimotonis sp. nov., isolated from the International Space Station.</title>
        <authorList>
            <person name="Simpson A."/>
            <person name="Venkateswaran K."/>
        </authorList>
    </citation>
    <scope>NUCLEOTIDE SEQUENCE [LARGE SCALE GENOMIC DNA]</scope>
    <source>
        <strain evidence="16 17">DSM 18997</strain>
    </source>
</reference>
<dbReference type="PRINTS" id="PR00344">
    <property type="entry name" value="BCTRLSENSOR"/>
</dbReference>
<keyword evidence="4" id="KW-1003">Cell membrane</keyword>
<dbReference type="SMART" id="SM00304">
    <property type="entry name" value="HAMP"/>
    <property type="match status" value="1"/>
</dbReference>
<evidence type="ECO:0000313" key="16">
    <source>
        <dbReference type="EMBL" id="MDG0793623.1"/>
    </source>
</evidence>
<evidence type="ECO:0000256" key="11">
    <source>
        <dbReference type="ARBA" id="ARBA00023136"/>
    </source>
</evidence>
<dbReference type="InterPro" id="IPR004358">
    <property type="entry name" value="Sig_transdc_His_kin-like_C"/>
</dbReference>
<dbReference type="InterPro" id="IPR050351">
    <property type="entry name" value="BphY/WalK/GraS-like"/>
</dbReference>
<keyword evidence="6" id="KW-0808">Transferase</keyword>
<evidence type="ECO:0000256" key="8">
    <source>
        <dbReference type="ARBA" id="ARBA00022777"/>
    </source>
</evidence>
<evidence type="ECO:0000256" key="3">
    <source>
        <dbReference type="ARBA" id="ARBA00012438"/>
    </source>
</evidence>
<dbReference type="InterPro" id="IPR003661">
    <property type="entry name" value="HisK_dim/P_dom"/>
</dbReference>
<evidence type="ECO:0000256" key="5">
    <source>
        <dbReference type="ARBA" id="ARBA00022553"/>
    </source>
</evidence>
<dbReference type="RefSeq" id="WP_277567369.1">
    <property type="nucleotide sequence ID" value="NZ_JAPDHZ010000004.1"/>
</dbReference>
<organism evidence="16 17">
    <name type="scientific">Cohnella ginsengisoli</name>
    <dbReference type="NCBI Taxonomy" id="425004"/>
    <lineage>
        <taxon>Bacteria</taxon>
        <taxon>Bacillati</taxon>
        <taxon>Bacillota</taxon>
        <taxon>Bacilli</taxon>
        <taxon>Bacillales</taxon>
        <taxon>Paenibacillaceae</taxon>
        <taxon>Cohnella</taxon>
    </lineage>
</organism>
<dbReference type="InterPro" id="IPR003594">
    <property type="entry name" value="HATPase_dom"/>
</dbReference>
<evidence type="ECO:0000256" key="13">
    <source>
        <dbReference type="SAM" id="Phobius"/>
    </source>
</evidence>
<dbReference type="PANTHER" id="PTHR45453:SF3">
    <property type="entry name" value="HISTIDINE KINASE"/>
    <property type="match status" value="1"/>
</dbReference>
<evidence type="ECO:0000256" key="12">
    <source>
        <dbReference type="SAM" id="Coils"/>
    </source>
</evidence>
<dbReference type="FunFam" id="1.10.287.130:FF:000001">
    <property type="entry name" value="Two-component sensor histidine kinase"/>
    <property type="match status" value="1"/>
</dbReference>
<accession>A0A9X4QP80</accession>
<dbReference type="Gene3D" id="1.10.287.130">
    <property type="match status" value="1"/>
</dbReference>
<evidence type="ECO:0000313" key="17">
    <source>
        <dbReference type="Proteomes" id="UP001153387"/>
    </source>
</evidence>
<dbReference type="InterPro" id="IPR005467">
    <property type="entry name" value="His_kinase_dom"/>
</dbReference>
<keyword evidence="11 13" id="KW-0472">Membrane</keyword>
<dbReference type="Pfam" id="PF02518">
    <property type="entry name" value="HATPase_c"/>
    <property type="match status" value="1"/>
</dbReference>
<dbReference type="Pfam" id="PF00672">
    <property type="entry name" value="HAMP"/>
    <property type="match status" value="1"/>
</dbReference>
<keyword evidence="13" id="KW-0812">Transmembrane</keyword>